<dbReference type="Proteomes" id="UP001140510">
    <property type="component" value="Unassembled WGS sequence"/>
</dbReference>
<accession>A0A9W8ZAK6</accession>
<evidence type="ECO:0000313" key="2">
    <source>
        <dbReference type="EMBL" id="KAJ4401929.1"/>
    </source>
</evidence>
<reference evidence="2" key="1">
    <citation type="submission" date="2022-10" db="EMBL/GenBank/DDBJ databases">
        <title>Tapping the CABI collections for fungal endophytes: first genome assemblies for Collariella, Neodidymelliopsis, Ascochyta clinopodiicola, Didymella pomorum, Didymosphaeria variabile, Neocosmospora piperis and Neocucurbitaria cava.</title>
        <authorList>
            <person name="Hill R."/>
        </authorList>
    </citation>
    <scope>NUCLEOTIDE SEQUENCE</scope>
    <source>
        <strain evidence="2">IMI 355091</strain>
    </source>
</reference>
<comment type="caution">
    <text evidence="2">The sequence shown here is derived from an EMBL/GenBank/DDBJ whole genome shotgun (WGS) entry which is preliminary data.</text>
</comment>
<keyword evidence="1" id="KW-0812">Transmembrane</keyword>
<evidence type="ECO:0000313" key="3">
    <source>
        <dbReference type="Proteomes" id="UP001140510"/>
    </source>
</evidence>
<gene>
    <name evidence="2" type="ORF">N0V91_007582</name>
</gene>
<dbReference type="AlphaFoldDB" id="A0A9W8ZAK6"/>
<feature type="transmembrane region" description="Helical" evidence="1">
    <location>
        <begin position="35"/>
        <end position="55"/>
    </location>
</feature>
<name>A0A9W8ZAK6_9PLEO</name>
<proteinExistence type="predicted"/>
<evidence type="ECO:0000256" key="1">
    <source>
        <dbReference type="SAM" id="Phobius"/>
    </source>
</evidence>
<organism evidence="2 3">
    <name type="scientific">Didymella pomorum</name>
    <dbReference type="NCBI Taxonomy" id="749634"/>
    <lineage>
        <taxon>Eukaryota</taxon>
        <taxon>Fungi</taxon>
        <taxon>Dikarya</taxon>
        <taxon>Ascomycota</taxon>
        <taxon>Pezizomycotina</taxon>
        <taxon>Dothideomycetes</taxon>
        <taxon>Pleosporomycetidae</taxon>
        <taxon>Pleosporales</taxon>
        <taxon>Pleosporineae</taxon>
        <taxon>Didymellaceae</taxon>
        <taxon>Didymella</taxon>
    </lineage>
</organism>
<dbReference type="EMBL" id="JAPEVA010000067">
    <property type="protein sequence ID" value="KAJ4401929.1"/>
    <property type="molecule type" value="Genomic_DNA"/>
</dbReference>
<keyword evidence="1" id="KW-1133">Transmembrane helix</keyword>
<protein>
    <submittedName>
        <fullName evidence="2">Uncharacterized protein</fullName>
    </submittedName>
</protein>
<sequence length="115" mass="12595">MAPPSAALERGTFDVASGIKPFTSAAGGTSIPQSLVLTCLIAFIVYNLAFILFDIDLQAIINFSKTVCRTIIEWIGDIRHNGLRATVLAIVEFSVNWIKDCYRSHMTGAHHLKSD</sequence>
<dbReference type="OrthoDB" id="3772830at2759"/>
<keyword evidence="1" id="KW-0472">Membrane</keyword>
<keyword evidence="3" id="KW-1185">Reference proteome</keyword>